<dbReference type="Proteomes" id="UP000010422">
    <property type="component" value="Unassembled WGS sequence"/>
</dbReference>
<comment type="caution">
    <text evidence="2">The sequence shown here is derived from an EMBL/GenBank/DDBJ whole genome shotgun (WGS) entry which is preliminary data.</text>
</comment>
<dbReference type="STRING" id="1209962.L0PFG5"/>
<protein>
    <submittedName>
        <fullName evidence="2">Uncharacterized protein</fullName>
    </submittedName>
</protein>
<feature type="compositionally biased region" description="Basic and acidic residues" evidence="1">
    <location>
        <begin position="298"/>
        <end position="320"/>
    </location>
</feature>
<evidence type="ECO:0000313" key="3">
    <source>
        <dbReference type="Proteomes" id="UP000010422"/>
    </source>
</evidence>
<evidence type="ECO:0000313" key="2">
    <source>
        <dbReference type="EMBL" id="CCJ31118.1"/>
    </source>
</evidence>
<gene>
    <name evidence="2" type="ORF">PNEJI1_000118</name>
</gene>
<organism evidence="3">
    <name type="scientific">Pneumocystis jirovecii</name>
    <name type="common">Human pneumocystis pneumonia agent</name>
    <dbReference type="NCBI Taxonomy" id="42068"/>
    <lineage>
        <taxon>Eukaryota</taxon>
        <taxon>Fungi</taxon>
        <taxon>Dikarya</taxon>
        <taxon>Ascomycota</taxon>
        <taxon>Taphrinomycotina</taxon>
        <taxon>Pneumocystomycetes</taxon>
        <taxon>Pneumocystaceae</taxon>
        <taxon>Pneumocystis</taxon>
    </lineage>
</organism>
<feature type="compositionally biased region" description="Basic residues" evidence="1">
    <location>
        <begin position="287"/>
        <end position="297"/>
    </location>
</feature>
<dbReference type="AlphaFoldDB" id="L0PFG5"/>
<dbReference type="EMBL" id="CAKM01000278">
    <property type="protein sequence ID" value="CCJ31118.1"/>
    <property type="molecule type" value="Genomic_DNA"/>
</dbReference>
<feature type="region of interest" description="Disordered" evidence="1">
    <location>
        <begin position="276"/>
        <end position="339"/>
    </location>
</feature>
<dbReference type="InParanoid" id="L0PFG5"/>
<proteinExistence type="predicted"/>
<dbReference type="GO" id="GO:0007131">
    <property type="term" value="P:reciprocal meiotic recombination"/>
    <property type="evidence" value="ECO:0007669"/>
    <property type="project" value="InterPro"/>
</dbReference>
<dbReference type="InterPro" id="IPR004354">
    <property type="entry name" value="Meiotic_Rec114"/>
</dbReference>
<name>L0PFG5_PNEJI</name>
<dbReference type="VEuPathDB" id="FungiDB:PNEJI1_000118"/>
<dbReference type="Pfam" id="PF03525">
    <property type="entry name" value="Meiotic_rec114"/>
    <property type="match status" value="1"/>
</dbReference>
<feature type="compositionally biased region" description="Basic and acidic residues" evidence="1">
    <location>
        <begin position="276"/>
        <end position="286"/>
    </location>
</feature>
<evidence type="ECO:0000256" key="1">
    <source>
        <dbReference type="SAM" id="MobiDB-lite"/>
    </source>
</evidence>
<reference evidence="2 3" key="1">
    <citation type="journal article" date="2012" name="MBio">
        <title>De novo assembly of the Pneumocystis jirovecii genome from a single bronchoalveolar lavage fluid specimen from a patient.</title>
        <authorList>
            <person name="Cisse O.H."/>
            <person name="Pagni M."/>
            <person name="Hauser P.M."/>
        </authorList>
    </citation>
    <scope>NUCLEOTIDE SEQUENCE [LARGE SCALE GENOMIC DNA]</scope>
    <source>
        <strain evidence="2 3">SE8</strain>
    </source>
</reference>
<accession>L0PFG5</accession>
<sequence>MKEKNGFTSLSFPLERYSYATPKEDVCGSSQKHSINDIQWLHYPHRDLEIQFEKCSVAGHEEVMLRVVRGAILFVSINLYRNSTCNEMLNITRLSKLIIPPIYADNSTQQSGIAVITRVPCIGIKWYNDVSKKIARFQMKFSTEEIFFSVKSILEQYVGKVRHAVETCPVKSETRVLIDALNGEASPNASADASYEIGNGCVPVESVRRCTLQESEGPSMKKVLTEASYMEQLRSETINSATASLLDMPLPTPSSTNKFLYLNQHAQTEAIKHESEINRGQEVEGKKKYKKPSKSRKNSSDLKEKVSDLQLKSKQDHEKTISMAKPLTPPRTASYESSVSCSQENIETLEDIIVTYINDNHFLQLVSFYKSAPRLT</sequence>